<feature type="transmembrane region" description="Helical" evidence="1">
    <location>
        <begin position="149"/>
        <end position="172"/>
    </location>
</feature>
<dbReference type="RefSeq" id="WP_131153146.1">
    <property type="nucleotide sequence ID" value="NZ_CP036402.1"/>
</dbReference>
<reference evidence="3 4" key="1">
    <citation type="submission" date="2019-01" db="EMBL/GenBank/DDBJ databases">
        <title>Egibacter rhizosphaerae EGI 80759T.</title>
        <authorList>
            <person name="Chen D.-D."/>
            <person name="Tian Y."/>
            <person name="Jiao J.-Y."/>
            <person name="Zhang X.-T."/>
            <person name="Zhang Y.-G."/>
            <person name="Zhang Y."/>
            <person name="Xiao M."/>
            <person name="Shu W.-S."/>
            <person name="Li W.-J."/>
        </authorList>
    </citation>
    <scope>NUCLEOTIDE SEQUENCE [LARGE SCALE GENOMIC DNA]</scope>
    <source>
        <strain evidence="3 4">EGI 80759</strain>
    </source>
</reference>
<dbReference type="OrthoDB" id="3729405at2"/>
<keyword evidence="3" id="KW-0378">Hydrolase</keyword>
<proteinExistence type="predicted"/>
<feature type="transmembrane region" description="Helical" evidence="1">
    <location>
        <begin position="243"/>
        <end position="265"/>
    </location>
</feature>
<keyword evidence="1" id="KW-0812">Transmembrane</keyword>
<gene>
    <name evidence="3" type="ORF">ER308_00215</name>
</gene>
<keyword evidence="3" id="KW-0645">Protease</keyword>
<dbReference type="GO" id="GO:0006508">
    <property type="term" value="P:proteolysis"/>
    <property type="evidence" value="ECO:0007669"/>
    <property type="project" value="UniProtKB-KW"/>
</dbReference>
<organism evidence="3 4">
    <name type="scientific">Egibacter rhizosphaerae</name>
    <dbReference type="NCBI Taxonomy" id="1670831"/>
    <lineage>
        <taxon>Bacteria</taxon>
        <taxon>Bacillati</taxon>
        <taxon>Actinomycetota</taxon>
        <taxon>Nitriliruptoria</taxon>
        <taxon>Egibacterales</taxon>
        <taxon>Egibacteraceae</taxon>
        <taxon>Egibacter</taxon>
    </lineage>
</organism>
<dbReference type="Proteomes" id="UP000291469">
    <property type="component" value="Chromosome"/>
</dbReference>
<keyword evidence="1" id="KW-1133">Transmembrane helix</keyword>
<dbReference type="Pfam" id="PF02517">
    <property type="entry name" value="Rce1-like"/>
    <property type="match status" value="1"/>
</dbReference>
<feature type="transmembrane region" description="Helical" evidence="1">
    <location>
        <begin position="97"/>
        <end position="121"/>
    </location>
</feature>
<evidence type="ECO:0000259" key="2">
    <source>
        <dbReference type="Pfam" id="PF02517"/>
    </source>
</evidence>
<dbReference type="AlphaFoldDB" id="A0A411YAD8"/>
<dbReference type="GO" id="GO:0080120">
    <property type="term" value="P:CAAX-box protein maturation"/>
    <property type="evidence" value="ECO:0007669"/>
    <property type="project" value="UniProtKB-ARBA"/>
</dbReference>
<keyword evidence="3" id="KW-0482">Metalloprotease</keyword>
<dbReference type="KEGG" id="erz:ER308_00215"/>
<evidence type="ECO:0000313" key="3">
    <source>
        <dbReference type="EMBL" id="QBI18148.1"/>
    </source>
</evidence>
<evidence type="ECO:0000313" key="4">
    <source>
        <dbReference type="Proteomes" id="UP000291469"/>
    </source>
</evidence>
<sequence>MAEGTSARIRTPGATVGWPVVMAFVRLPLMLLGAALVWGLLAASGQADGFHLPLGASLAMNLVNIVCLLLLVHLLRREQARLRDLLGFDRARIGRDLAWGLCWFVVLYAAFAIGFLAPLLLAGGPSGIADGSVFEEAFVGVWAEMESTAFGPFTLGLFTVWMAVFPFLNAPVEELQYRAYVQPRLHAATGRAWLAVAVPSIGFGLQHLLFAPSALGAVAYASAFLLWGGGAGLIYLRQRRLMPLVLAHLITNIPVTFVALAFLFWP</sequence>
<feature type="transmembrane region" description="Helical" evidence="1">
    <location>
        <begin position="20"/>
        <end position="42"/>
    </location>
</feature>
<dbReference type="GO" id="GO:0004175">
    <property type="term" value="F:endopeptidase activity"/>
    <property type="evidence" value="ECO:0007669"/>
    <property type="project" value="UniProtKB-ARBA"/>
</dbReference>
<evidence type="ECO:0000256" key="1">
    <source>
        <dbReference type="SAM" id="Phobius"/>
    </source>
</evidence>
<keyword evidence="4" id="KW-1185">Reference proteome</keyword>
<feature type="transmembrane region" description="Helical" evidence="1">
    <location>
        <begin position="217"/>
        <end position="236"/>
    </location>
</feature>
<protein>
    <submittedName>
        <fullName evidence="3">CPBP family intramembrane metalloprotease</fullName>
    </submittedName>
</protein>
<feature type="transmembrane region" description="Helical" evidence="1">
    <location>
        <begin position="192"/>
        <end position="211"/>
    </location>
</feature>
<accession>A0A411YAD8</accession>
<dbReference type="GO" id="GO:0008237">
    <property type="term" value="F:metallopeptidase activity"/>
    <property type="evidence" value="ECO:0007669"/>
    <property type="project" value="UniProtKB-KW"/>
</dbReference>
<feature type="domain" description="CAAX prenyl protease 2/Lysostaphin resistance protein A-like" evidence="2">
    <location>
        <begin position="158"/>
        <end position="253"/>
    </location>
</feature>
<keyword evidence="1" id="KW-0472">Membrane</keyword>
<dbReference type="EMBL" id="CP036402">
    <property type="protein sequence ID" value="QBI18148.1"/>
    <property type="molecule type" value="Genomic_DNA"/>
</dbReference>
<dbReference type="InterPro" id="IPR003675">
    <property type="entry name" value="Rce1/LyrA-like_dom"/>
</dbReference>
<feature type="transmembrane region" description="Helical" evidence="1">
    <location>
        <begin position="54"/>
        <end position="76"/>
    </location>
</feature>
<name>A0A411YAD8_9ACTN</name>